<dbReference type="InterPro" id="IPR036318">
    <property type="entry name" value="FAD-bd_PCMH-like_sf"/>
</dbReference>
<dbReference type="PROSITE" id="PS00197">
    <property type="entry name" value="2FE2S_FER_1"/>
    <property type="match status" value="1"/>
</dbReference>
<dbReference type="InterPro" id="IPR005107">
    <property type="entry name" value="CO_DH_flav_C"/>
</dbReference>
<dbReference type="SUPFAM" id="SSF56003">
    <property type="entry name" value="Molybdenum cofactor-binding domain"/>
    <property type="match status" value="1"/>
</dbReference>
<dbReference type="InterPro" id="IPR036884">
    <property type="entry name" value="2Fe-2S-bd_dom_sf"/>
</dbReference>
<evidence type="ECO:0000313" key="18">
    <source>
        <dbReference type="Proteomes" id="UP000316726"/>
    </source>
</evidence>
<feature type="domain" description="FAD-binding PCMH-type" evidence="16">
    <location>
        <begin position="253"/>
        <end position="450"/>
    </location>
</feature>
<dbReference type="GO" id="GO:0016491">
    <property type="term" value="F:oxidoreductase activity"/>
    <property type="evidence" value="ECO:0007669"/>
    <property type="project" value="UniProtKB-KW"/>
</dbReference>
<dbReference type="InterPro" id="IPR012675">
    <property type="entry name" value="Beta-grasp_dom_sf"/>
</dbReference>
<feature type="binding site" evidence="14">
    <location>
        <position position="85"/>
    </location>
    <ligand>
        <name>[2Fe-2S] cluster</name>
        <dbReference type="ChEBI" id="CHEBI:190135"/>
        <label>1</label>
    </ligand>
</feature>
<dbReference type="Gene3D" id="1.10.150.120">
    <property type="entry name" value="[2Fe-2S]-binding domain"/>
    <property type="match status" value="1"/>
</dbReference>
<evidence type="ECO:0000256" key="1">
    <source>
        <dbReference type="ARBA" id="ARBA00001974"/>
    </source>
</evidence>
<dbReference type="CDD" id="cd00207">
    <property type="entry name" value="fer2"/>
    <property type="match status" value="1"/>
</dbReference>
<dbReference type="OrthoDB" id="542112at2759"/>
<evidence type="ECO:0000256" key="10">
    <source>
        <dbReference type="ARBA" id="ARBA00023014"/>
    </source>
</evidence>
<evidence type="ECO:0000256" key="9">
    <source>
        <dbReference type="ARBA" id="ARBA00023004"/>
    </source>
</evidence>
<comment type="cofactor">
    <cofactor evidence="1 13">
        <name>FAD</name>
        <dbReference type="ChEBI" id="CHEBI:57692"/>
    </cofactor>
</comment>
<dbReference type="InterPro" id="IPR016166">
    <property type="entry name" value="FAD-bd_PCMH"/>
</dbReference>
<feature type="binding site" evidence="14">
    <location>
        <position position="154"/>
    </location>
    <ligand>
        <name>[2Fe-2S] cluster</name>
        <dbReference type="ChEBI" id="CHEBI:190135"/>
        <label>2</label>
    </ligand>
</feature>
<dbReference type="GO" id="GO:0005506">
    <property type="term" value="F:iron ion binding"/>
    <property type="evidence" value="ECO:0007669"/>
    <property type="project" value="InterPro"/>
</dbReference>
<evidence type="ECO:0000259" key="15">
    <source>
        <dbReference type="PROSITE" id="PS51085"/>
    </source>
</evidence>
<feature type="binding site" evidence="13">
    <location>
        <position position="446"/>
    </location>
    <ligand>
        <name>FAD</name>
        <dbReference type="ChEBI" id="CHEBI:57692"/>
    </ligand>
</feature>
<dbReference type="InterPro" id="IPR036683">
    <property type="entry name" value="CO_DH_flav_C_dom_sf"/>
</dbReference>
<keyword evidence="6 14" id="KW-0479">Metal-binding</keyword>
<reference evidence="17 18" key="1">
    <citation type="submission" date="2018-07" db="EMBL/GenBank/DDBJ databases">
        <title>The complete nuclear genome of the prasinophyte Chloropicon primus (CCMP1205).</title>
        <authorList>
            <person name="Pombert J.-F."/>
            <person name="Otis C."/>
            <person name="Turmel M."/>
            <person name="Lemieux C."/>
        </authorList>
    </citation>
    <scope>NUCLEOTIDE SEQUENCE [LARGE SCALE GENOMIC DNA]</scope>
    <source>
        <strain evidence="17 18">CCMP1205</strain>
    </source>
</reference>
<dbReference type="Gene3D" id="3.90.1170.50">
    <property type="entry name" value="Aldehyde oxidase/xanthine dehydrogenase, a/b hammerhead"/>
    <property type="match status" value="1"/>
</dbReference>
<dbReference type="PANTHER" id="PTHR11908:SF132">
    <property type="entry name" value="ALDEHYDE OXIDASE 1-RELATED"/>
    <property type="match status" value="1"/>
</dbReference>
<dbReference type="PROSITE" id="PS51387">
    <property type="entry name" value="FAD_PCMH"/>
    <property type="match status" value="1"/>
</dbReference>
<dbReference type="Pfam" id="PF02738">
    <property type="entry name" value="MoCoBD_1"/>
    <property type="match status" value="1"/>
</dbReference>
<evidence type="ECO:0000256" key="4">
    <source>
        <dbReference type="ARBA" id="ARBA00022630"/>
    </source>
</evidence>
<feature type="binding site" evidence="14">
    <location>
        <position position="157"/>
    </location>
    <ligand>
        <name>[2Fe-2S] cluster</name>
        <dbReference type="ChEBI" id="CHEBI:190135"/>
        <label>2</label>
    </ligand>
</feature>
<evidence type="ECO:0000256" key="6">
    <source>
        <dbReference type="ARBA" id="ARBA00022723"/>
    </source>
</evidence>
<dbReference type="Gene3D" id="3.30.465.10">
    <property type="match status" value="1"/>
</dbReference>
<dbReference type="Pfam" id="PF20256">
    <property type="entry name" value="MoCoBD_2"/>
    <property type="match status" value="1"/>
</dbReference>
<dbReference type="InterPro" id="IPR016169">
    <property type="entry name" value="FAD-bd_PCMH_sub2"/>
</dbReference>
<keyword evidence="3 14" id="KW-0500">Molybdenum</keyword>
<feature type="binding site" evidence="14">
    <location>
        <position position="189"/>
    </location>
    <ligand>
        <name>[2Fe-2S] cluster</name>
        <dbReference type="ChEBI" id="CHEBI:190135"/>
        <label>2</label>
    </ligand>
</feature>
<keyword evidence="9 14" id="KW-0408">Iron</keyword>
<feature type="binding site" evidence="14">
    <location>
        <position position="913"/>
    </location>
    <ligand>
        <name>Mo-molybdopterin</name>
        <dbReference type="ChEBI" id="CHEBI:71302"/>
    </ligand>
    <ligandPart>
        <name>Mo</name>
        <dbReference type="ChEBI" id="CHEBI:28685"/>
    </ligandPart>
</feature>
<dbReference type="SMART" id="SM01008">
    <property type="entry name" value="Ald_Xan_dh_C"/>
    <property type="match status" value="1"/>
</dbReference>
<evidence type="ECO:0000256" key="7">
    <source>
        <dbReference type="ARBA" id="ARBA00022827"/>
    </source>
</evidence>
<evidence type="ECO:0000259" key="16">
    <source>
        <dbReference type="PROSITE" id="PS51387"/>
    </source>
</evidence>
<gene>
    <name evidence="17" type="ORF">A3770_14p71870</name>
</gene>
<dbReference type="InterPro" id="IPR002888">
    <property type="entry name" value="2Fe-2S-bd"/>
</dbReference>
<feature type="binding site" evidence="14">
    <location>
        <position position="191"/>
    </location>
    <ligand>
        <name>[2Fe-2S] cluster</name>
        <dbReference type="ChEBI" id="CHEBI:190135"/>
        <label>2</label>
    </ligand>
</feature>
<dbReference type="SUPFAM" id="SSF47741">
    <property type="entry name" value="CO dehydrogenase ISP C-domain like"/>
    <property type="match status" value="1"/>
</dbReference>
<comment type="similarity">
    <text evidence="2">Belongs to the xanthine dehydrogenase family.</text>
</comment>
<dbReference type="InterPro" id="IPR008274">
    <property type="entry name" value="AldOxase/xan_DH_MoCoBD1"/>
</dbReference>
<feature type="binding site" evidence="14">
    <location>
        <position position="93"/>
    </location>
    <ligand>
        <name>[2Fe-2S] cluster</name>
        <dbReference type="ChEBI" id="CHEBI:190135"/>
        <label>1</label>
    </ligand>
</feature>
<evidence type="ECO:0000256" key="2">
    <source>
        <dbReference type="ARBA" id="ARBA00006849"/>
    </source>
</evidence>
<dbReference type="InterPro" id="IPR016208">
    <property type="entry name" value="Ald_Oxase/xanthine_DH-like"/>
</dbReference>
<evidence type="ECO:0000256" key="12">
    <source>
        <dbReference type="PIRSR" id="PIRSR000127-1"/>
    </source>
</evidence>
<evidence type="ECO:0000313" key="17">
    <source>
        <dbReference type="EMBL" id="QDZ24669.1"/>
    </source>
</evidence>
<keyword evidence="8" id="KW-0560">Oxidoreductase</keyword>
<feature type="binding site" evidence="13">
    <location>
        <begin position="281"/>
        <end position="288"/>
    </location>
    <ligand>
        <name>FAD</name>
        <dbReference type="ChEBI" id="CHEBI:57692"/>
    </ligand>
</feature>
<dbReference type="SUPFAM" id="SSF54665">
    <property type="entry name" value="CO dehydrogenase molybdoprotein N-domain-like"/>
    <property type="match status" value="1"/>
</dbReference>
<dbReference type="STRING" id="1764295.A0A5B8MVV2"/>
<dbReference type="InterPro" id="IPR036010">
    <property type="entry name" value="2Fe-2S_ferredoxin-like_sf"/>
</dbReference>
<dbReference type="InterPro" id="IPR046867">
    <property type="entry name" value="AldOxase/xan_DH_MoCoBD2"/>
</dbReference>
<dbReference type="SUPFAM" id="SSF54292">
    <property type="entry name" value="2Fe-2S ferredoxin-like"/>
    <property type="match status" value="1"/>
</dbReference>
<dbReference type="GO" id="GO:0051537">
    <property type="term" value="F:2 iron, 2 sulfur cluster binding"/>
    <property type="evidence" value="ECO:0007669"/>
    <property type="project" value="UniProtKB-KW"/>
</dbReference>
<evidence type="ECO:0000256" key="11">
    <source>
        <dbReference type="ARBA" id="ARBA00034078"/>
    </source>
</evidence>
<sequence>MRRSFLGTLCCCGVAQVEKDDGPSVTPPSSSNIPKVALGFPEGRDVPVLQLNVNGETYLVEDPDPEMLLVDWLRGMGLTGTKKSCGEGGCGACTVMLQRSLDGEWTKGKPINSCLCPLVSLDGARVTTIEGVGSKEKGFHPIQKKLAECNGSQCGFCSPGFVMNMYSLLQENSAPTPEDIENRFEGNICRCTGYRPILDAFHSIGGDIEDIANGSCKANCGCSTDCRACEKQKPAKAAAARTEKEKKGLTFYRNSDGTKWTQPTSLSQLCDLMTSSPDFVLVASNTGLKGVEKYYSGAAWGKPTEKPSLLINISKVQELSFVQENSNGVELGALTTLSEAIESLQEMGGKGATLSDHIKKVASHQVRSVATVGGNLSLHWKHNAFPSDLVLILAGAGASVSLVDPKTNKVSWVAIERVESINGLVLRSVLIPSDDPGDTVSFKTFRISKRHQNAHAIVNAAFQLKMDDSKTIKDARIFYGGVGKEGLHSAPQTETLLTLKRLNDNGLLQQALQSLKSEVVPNASDRQKKYKENLVLSFFYKFFLGVKDFQRPVSQGTADFEGAENKDEFPISSPIPKRAALTNTSGETLYVDDLPSFESALHCSFVLSQVGCCESFEMDYSQAVTMPGVSKIIDASLLSAVQNSVSPSGEPLFALPKAGIAYAGQRLALVVADSELHAESAANAIKVTYNSPSNPILTIEDAIQKKSFYNSKPETFGKGDASAAMKASDVKLSGTASCGHQHHFYMEVQTAAATVSSDGVKVCVSTQGPGLISDAVSSALGLAKSQVEVVQGYAGGAYGGKSSKSIPCALAASLASHFTMKPCKIRLELNKNLLSLGSRRPHRFDYEVGCTKDGKINAISGTVYYQQGAYLDFGDLGGLDVLQMSIDGAYNIENWSLCGYECKTNTPGNTFCRGPVFLPGTFLIESVLDHVAFTVGADAETVKALNLYNQGDVSLAGQKLVDCHVRDTFDLCLSKSDFGSRAKAVEDFNANNALMKKGLAVCPSKYMMNPCTGFPALVSIYEDASVLIQHSGCEIGQGLNIKAIQTAAYELGVDCGLVSCSATSSWIAGSHNVTGGSTTSEAICASTLLACQELKERIRPVKEKNPSLDWPQLIAKCYQQGVDMAARSVYTGQKEPGVLPDGQDNGPSPYVSYGCAAVEVLVDVLTGEVQILRVDVIQDNGISLNTAVDVGQIQGSFVMGLGYMLTEEFVWDEDGANVANGTWEYKPFSSLDIPIEFNATLLPNSPNSHGVLGSKSVGEPPLILSAAAVSAVRKAIQSLKQNSDDFCFLSAPATVEKIQLACNNNLLAP</sequence>
<dbReference type="Pfam" id="PF00111">
    <property type="entry name" value="Fer2"/>
    <property type="match status" value="1"/>
</dbReference>
<dbReference type="InterPro" id="IPR036856">
    <property type="entry name" value="Ald_Oxase/Xan_DH_a/b_sf"/>
</dbReference>
<comment type="cofactor">
    <cofactor evidence="11">
        <name>[2Fe-2S] cluster</name>
        <dbReference type="ChEBI" id="CHEBI:190135"/>
    </cofactor>
</comment>
<evidence type="ECO:0000256" key="8">
    <source>
        <dbReference type="ARBA" id="ARBA00023002"/>
    </source>
</evidence>
<dbReference type="Gene3D" id="3.10.20.30">
    <property type="match status" value="1"/>
</dbReference>
<keyword evidence="18" id="KW-1185">Reference proteome</keyword>
<evidence type="ECO:0000256" key="14">
    <source>
        <dbReference type="PIRSR" id="PIRSR000127-3"/>
    </source>
</evidence>
<dbReference type="Pfam" id="PF03450">
    <property type="entry name" value="CO_deh_flav_C"/>
    <property type="match status" value="1"/>
</dbReference>
<comment type="cofactor">
    <cofactor evidence="14">
        <name>[2Fe-2S] cluster</name>
        <dbReference type="ChEBI" id="CHEBI:190135"/>
    </cofactor>
    <text evidence="14">Binds 2 [2Fe-2S] clusters.</text>
</comment>
<keyword evidence="7 13" id="KW-0274">FAD</keyword>
<dbReference type="Proteomes" id="UP000316726">
    <property type="component" value="Chromosome 14"/>
</dbReference>
<keyword evidence="10 14" id="KW-0411">Iron-sulfur</keyword>
<dbReference type="InterPro" id="IPR002346">
    <property type="entry name" value="Mopterin_DH_FAD-bd"/>
</dbReference>
<evidence type="ECO:0000256" key="5">
    <source>
        <dbReference type="ARBA" id="ARBA00022714"/>
    </source>
</evidence>
<dbReference type="Gene3D" id="3.30.43.10">
    <property type="entry name" value="Uridine Diphospho-n-acetylenolpyruvylglucosamine Reductase, domain 2"/>
    <property type="match status" value="1"/>
</dbReference>
<accession>A0A5B8MVV2</accession>
<keyword evidence="4" id="KW-0285">Flavoprotein</keyword>
<dbReference type="PIRSF" id="PIRSF000127">
    <property type="entry name" value="Xanthine_DH"/>
    <property type="match status" value="1"/>
</dbReference>
<evidence type="ECO:0000256" key="3">
    <source>
        <dbReference type="ARBA" id="ARBA00022505"/>
    </source>
</evidence>
<feature type="binding site" evidence="14">
    <location>
        <position position="767"/>
    </location>
    <ligand>
        <name>Mo-molybdopterin</name>
        <dbReference type="ChEBI" id="CHEBI:71302"/>
    </ligand>
    <ligandPart>
        <name>Mo</name>
        <dbReference type="ChEBI" id="CHEBI:28685"/>
    </ligandPart>
</feature>
<dbReference type="Pfam" id="PF01315">
    <property type="entry name" value="Ald_Xan_dh_C"/>
    <property type="match status" value="1"/>
</dbReference>
<feature type="active site" description="Proton acceptor" evidence="12">
    <location>
        <position position="1259"/>
    </location>
</feature>
<dbReference type="SUPFAM" id="SSF55447">
    <property type="entry name" value="CO dehydrogenase flavoprotein C-terminal domain-like"/>
    <property type="match status" value="1"/>
</dbReference>
<organism evidence="17 18">
    <name type="scientific">Chloropicon primus</name>
    <dbReference type="NCBI Taxonomy" id="1764295"/>
    <lineage>
        <taxon>Eukaryota</taxon>
        <taxon>Viridiplantae</taxon>
        <taxon>Chlorophyta</taxon>
        <taxon>Chloropicophyceae</taxon>
        <taxon>Chloropicales</taxon>
        <taxon>Chloropicaceae</taxon>
        <taxon>Chloropicon</taxon>
    </lineage>
</organism>
<feature type="domain" description="2Fe-2S ferredoxin-type" evidence="15">
    <location>
        <begin position="47"/>
        <end position="132"/>
    </location>
</feature>
<dbReference type="SUPFAM" id="SSF56176">
    <property type="entry name" value="FAD-binding/transporter-associated domain-like"/>
    <property type="match status" value="1"/>
</dbReference>
<dbReference type="EMBL" id="CP031047">
    <property type="protein sequence ID" value="QDZ24669.1"/>
    <property type="molecule type" value="Genomic_DNA"/>
</dbReference>
<evidence type="ECO:0000256" key="13">
    <source>
        <dbReference type="PIRSR" id="PIRSR000127-2"/>
    </source>
</evidence>
<dbReference type="Gene3D" id="3.30.365.10">
    <property type="entry name" value="Aldehyde oxidase/xanthine dehydrogenase, molybdopterin binding domain"/>
    <property type="match status" value="4"/>
</dbReference>
<dbReference type="InterPro" id="IPR000674">
    <property type="entry name" value="Ald_Oxase/Xan_DH_a/b"/>
</dbReference>
<feature type="binding site" evidence="13">
    <location>
        <position position="426"/>
    </location>
    <ligand>
        <name>FAD</name>
        <dbReference type="ChEBI" id="CHEBI:57692"/>
    </ligand>
</feature>
<feature type="binding site" evidence="14">
    <location>
        <position position="114"/>
    </location>
    <ligand>
        <name>[2Fe-2S] cluster</name>
        <dbReference type="ChEBI" id="CHEBI:190135"/>
        <label>1</label>
    </ligand>
</feature>
<dbReference type="SMART" id="SM01092">
    <property type="entry name" value="CO_deh_flav_C"/>
    <property type="match status" value="1"/>
</dbReference>
<dbReference type="PROSITE" id="PS51085">
    <property type="entry name" value="2FE2S_FER_2"/>
    <property type="match status" value="1"/>
</dbReference>
<proteinExistence type="inferred from homology"/>
<comment type="cofactor">
    <cofactor evidence="14">
        <name>Mo-molybdopterin</name>
        <dbReference type="ChEBI" id="CHEBI:71302"/>
    </cofactor>
    <text evidence="14">Binds 1 Mo-molybdopterin (Mo-MPT) cofactor per subunit.</text>
</comment>
<keyword evidence="5 14" id="KW-0001">2Fe-2S</keyword>
<dbReference type="Pfam" id="PF00941">
    <property type="entry name" value="FAD_binding_5"/>
    <property type="match status" value="1"/>
</dbReference>
<dbReference type="Gene3D" id="3.30.390.50">
    <property type="entry name" value="CO dehydrogenase flavoprotein, C-terminal domain"/>
    <property type="match status" value="1"/>
</dbReference>
<dbReference type="InterPro" id="IPR016167">
    <property type="entry name" value="FAD-bd_PCMH_sub1"/>
</dbReference>
<dbReference type="InterPro" id="IPR037165">
    <property type="entry name" value="AldOxase/xan_DH_Mopterin-bd_sf"/>
</dbReference>
<dbReference type="Pfam" id="PF01799">
    <property type="entry name" value="Fer2_2"/>
    <property type="match status" value="1"/>
</dbReference>
<dbReference type="PANTHER" id="PTHR11908">
    <property type="entry name" value="XANTHINE DEHYDROGENASE"/>
    <property type="match status" value="1"/>
</dbReference>
<dbReference type="InterPro" id="IPR006058">
    <property type="entry name" value="2Fe2S_fd_BS"/>
</dbReference>
<feature type="binding site" evidence="14">
    <location>
        <position position="1076"/>
    </location>
    <ligand>
        <name>Mo-molybdopterin</name>
        <dbReference type="ChEBI" id="CHEBI:71302"/>
    </ligand>
    <ligandPart>
        <name>Mo</name>
        <dbReference type="ChEBI" id="CHEBI:28685"/>
    </ligandPart>
</feature>
<dbReference type="InterPro" id="IPR001041">
    <property type="entry name" value="2Fe-2S_ferredoxin-type"/>
</dbReference>
<protein>
    <submittedName>
        <fullName evidence="17">Xanthine dehydrogenase</fullName>
    </submittedName>
</protein>
<name>A0A5B8MVV2_9CHLO</name>
<feature type="binding site" evidence="14">
    <location>
        <position position="90"/>
    </location>
    <ligand>
        <name>[2Fe-2S] cluster</name>
        <dbReference type="ChEBI" id="CHEBI:190135"/>
        <label>1</label>
    </ligand>
</feature>
<dbReference type="GO" id="GO:0071949">
    <property type="term" value="F:FAD binding"/>
    <property type="evidence" value="ECO:0007669"/>
    <property type="project" value="InterPro"/>
</dbReference>